<evidence type="ECO:0000256" key="3">
    <source>
        <dbReference type="ARBA" id="ARBA00022692"/>
    </source>
</evidence>
<dbReference type="CDD" id="cd06581">
    <property type="entry name" value="TM_PBP1_LivM_like"/>
    <property type="match status" value="1"/>
</dbReference>
<dbReference type="AlphaFoldDB" id="A0A0G4JQG4"/>
<evidence type="ECO:0000313" key="8">
    <source>
        <dbReference type="Proteomes" id="UP000044377"/>
    </source>
</evidence>
<dbReference type="GO" id="GO:0005886">
    <property type="term" value="C:plasma membrane"/>
    <property type="evidence" value="ECO:0007669"/>
    <property type="project" value="UniProtKB-SubCell"/>
</dbReference>
<dbReference type="EMBL" id="CGIG01000001">
    <property type="protein sequence ID" value="CPR14155.1"/>
    <property type="molecule type" value="Genomic_DNA"/>
</dbReference>
<accession>A0A0G4JQG4</accession>
<feature type="transmembrane region" description="Helical" evidence="6">
    <location>
        <begin position="31"/>
        <end position="51"/>
    </location>
</feature>
<keyword evidence="8" id="KW-1185">Reference proteome</keyword>
<feature type="transmembrane region" description="Helical" evidence="6">
    <location>
        <begin position="86"/>
        <end position="103"/>
    </location>
</feature>
<organism evidence="7 8">
    <name type="scientific">Brenneria goodwinii</name>
    <dbReference type="NCBI Taxonomy" id="1109412"/>
    <lineage>
        <taxon>Bacteria</taxon>
        <taxon>Pseudomonadati</taxon>
        <taxon>Pseudomonadota</taxon>
        <taxon>Gammaproteobacteria</taxon>
        <taxon>Enterobacterales</taxon>
        <taxon>Pectobacteriaceae</taxon>
        <taxon>Brenneria</taxon>
    </lineage>
</organism>
<feature type="transmembrane region" description="Helical" evidence="6">
    <location>
        <begin position="6"/>
        <end position="24"/>
    </location>
</feature>
<evidence type="ECO:0000256" key="2">
    <source>
        <dbReference type="ARBA" id="ARBA00022475"/>
    </source>
</evidence>
<feature type="transmembrane region" description="Helical" evidence="6">
    <location>
        <begin position="132"/>
        <end position="152"/>
    </location>
</feature>
<dbReference type="STRING" id="1109412.BN1221_00562"/>
<protein>
    <submittedName>
        <fullName evidence="7">High-affinity branched-chain amino acid transport system permease protein LivH (TC 3.A.1.4.1) / Branched-chain amino acid transport system permease protein LivM (TC 3.A.1.4.1)</fullName>
    </submittedName>
</protein>
<sequence length="296" mass="31132">MSDFLLHLICITGIYALIALALNIQAGYAGLLNFGHIAFVGIGAYSAGIGAQLGLSFIEASAIGMALSMLIGAGMATLGRQLAADYWGIATLAVAEIIRTIAINEDQLTGGAQGLGNIVPAWTTGSQQQDGVIFAIVILLAVALITLASLQLGKSRFGRALRLMREQPQLATCMGYHLQWLKCRTLMCSAAIATGAGIMLAYYTSYVSPDYLLSSETFLIWSMVMIGGIGNVAGVLLGVLLVECLYTFIPFAKDIFNISSDITGALRLGAVGVILLACLLGRAGGLLPERLRRIPS</sequence>
<dbReference type="PANTHER" id="PTHR30482:SF1">
    <property type="entry name" value="BRANCHED-CHAIN AMINO ACID TRANSPORT PERMEASE PROTEIN LIVM-RELATED"/>
    <property type="match status" value="1"/>
</dbReference>
<keyword evidence="3 6" id="KW-0812">Transmembrane</keyword>
<feature type="transmembrane region" description="Helical" evidence="6">
    <location>
        <begin position="186"/>
        <end position="206"/>
    </location>
</feature>
<feature type="transmembrane region" description="Helical" evidence="6">
    <location>
        <begin position="57"/>
        <end position="79"/>
    </location>
</feature>
<dbReference type="Pfam" id="PF02653">
    <property type="entry name" value="BPD_transp_2"/>
    <property type="match status" value="1"/>
</dbReference>
<evidence type="ECO:0000256" key="4">
    <source>
        <dbReference type="ARBA" id="ARBA00022989"/>
    </source>
</evidence>
<dbReference type="Proteomes" id="UP000044377">
    <property type="component" value="Unassembled WGS sequence"/>
</dbReference>
<evidence type="ECO:0000256" key="1">
    <source>
        <dbReference type="ARBA" id="ARBA00004429"/>
    </source>
</evidence>
<keyword evidence="5 6" id="KW-0472">Membrane</keyword>
<dbReference type="OrthoDB" id="9814461at2"/>
<dbReference type="PANTHER" id="PTHR30482">
    <property type="entry name" value="HIGH-AFFINITY BRANCHED-CHAIN AMINO ACID TRANSPORT SYSTEM PERMEASE"/>
    <property type="match status" value="1"/>
</dbReference>
<dbReference type="GO" id="GO:0015658">
    <property type="term" value="F:branched-chain amino acid transmembrane transporter activity"/>
    <property type="evidence" value="ECO:0007669"/>
    <property type="project" value="InterPro"/>
</dbReference>
<name>A0A0G4JQG4_9GAMM</name>
<dbReference type="InterPro" id="IPR043428">
    <property type="entry name" value="LivM-like"/>
</dbReference>
<feature type="transmembrane region" description="Helical" evidence="6">
    <location>
        <begin position="218"/>
        <end position="246"/>
    </location>
</feature>
<reference evidence="8" key="1">
    <citation type="submission" date="2015-01" db="EMBL/GenBank/DDBJ databases">
        <authorList>
            <person name="Paterson Steve"/>
        </authorList>
    </citation>
    <scope>NUCLEOTIDE SEQUENCE [LARGE SCALE GENOMIC DNA]</scope>
    <source>
        <strain evidence="8">OBR1</strain>
    </source>
</reference>
<evidence type="ECO:0000256" key="6">
    <source>
        <dbReference type="SAM" id="Phobius"/>
    </source>
</evidence>
<dbReference type="InterPro" id="IPR001851">
    <property type="entry name" value="ABC_transp_permease"/>
</dbReference>
<evidence type="ECO:0000313" key="7">
    <source>
        <dbReference type="EMBL" id="CPR14155.1"/>
    </source>
</evidence>
<keyword evidence="2" id="KW-1003">Cell membrane</keyword>
<evidence type="ECO:0000256" key="5">
    <source>
        <dbReference type="ARBA" id="ARBA00023136"/>
    </source>
</evidence>
<dbReference type="RefSeq" id="WP_048636023.1">
    <property type="nucleotide sequence ID" value="NZ_CGIG01000001.1"/>
</dbReference>
<keyword evidence="4 6" id="KW-1133">Transmembrane helix</keyword>
<gene>
    <name evidence="7" type="ORF">BN1221_00562</name>
</gene>
<feature type="transmembrane region" description="Helical" evidence="6">
    <location>
        <begin position="266"/>
        <end position="287"/>
    </location>
</feature>
<proteinExistence type="predicted"/>
<comment type="subcellular location">
    <subcellularLocation>
        <location evidence="1">Cell inner membrane</location>
        <topology evidence="1">Multi-pass membrane protein</topology>
    </subcellularLocation>
</comment>